<sequence length="155" mass="16760">MAADLTARFLSDRTSVSAPAAYVLNRIDHGGPERLTTLATLEGVSQPSMTQLIQRMERHGLVSRRADADDGRVVLVGLTDEGRALLDQRRDARRRRLGDLLPELSDEDRATLLLSLKVAAPILAKLTGAAETRRRTDDPPGGPATGGPETKKRGD</sequence>
<feature type="domain" description="HTH marR-type" evidence="2">
    <location>
        <begin position="1"/>
        <end position="121"/>
    </location>
</feature>
<dbReference type="InterPro" id="IPR036390">
    <property type="entry name" value="WH_DNA-bd_sf"/>
</dbReference>
<dbReference type="SUPFAM" id="SSF46785">
    <property type="entry name" value="Winged helix' DNA-binding domain"/>
    <property type="match status" value="1"/>
</dbReference>
<organism evidence="3 4">
    <name type="scientific">Mycolicibacterium brumae</name>
    <dbReference type="NCBI Taxonomy" id="85968"/>
    <lineage>
        <taxon>Bacteria</taxon>
        <taxon>Bacillati</taxon>
        <taxon>Actinomycetota</taxon>
        <taxon>Actinomycetes</taxon>
        <taxon>Mycobacteriales</taxon>
        <taxon>Mycobacteriaceae</taxon>
        <taxon>Mycolicibacterium</taxon>
    </lineage>
</organism>
<comment type="caution">
    <text evidence="3">The sequence shown here is derived from an EMBL/GenBank/DDBJ whole genome shotgun (WGS) entry which is preliminary data.</text>
</comment>
<evidence type="ECO:0000256" key="1">
    <source>
        <dbReference type="SAM" id="MobiDB-lite"/>
    </source>
</evidence>
<evidence type="ECO:0000313" key="4">
    <source>
        <dbReference type="Proteomes" id="UP000230551"/>
    </source>
</evidence>
<dbReference type="PROSITE" id="PS50995">
    <property type="entry name" value="HTH_MARR_2"/>
    <property type="match status" value="1"/>
</dbReference>
<dbReference type="PANTHER" id="PTHR39515:SF2">
    <property type="entry name" value="HTH-TYPE TRANSCRIPTIONAL REGULATOR RV0880"/>
    <property type="match status" value="1"/>
</dbReference>
<dbReference type="InterPro" id="IPR052526">
    <property type="entry name" value="HTH-type_Bedaq_tolerance"/>
</dbReference>
<accession>A0A2G5PHH9</accession>
<dbReference type="GO" id="GO:0003700">
    <property type="term" value="F:DNA-binding transcription factor activity"/>
    <property type="evidence" value="ECO:0007669"/>
    <property type="project" value="InterPro"/>
</dbReference>
<gene>
    <name evidence="3" type="ORF">CQY22_001140</name>
</gene>
<protein>
    <submittedName>
        <fullName evidence="3">MarR family transcriptional regulator</fullName>
    </submittedName>
</protein>
<dbReference type="Proteomes" id="UP000230551">
    <property type="component" value="Unassembled WGS sequence"/>
</dbReference>
<dbReference type="AlphaFoldDB" id="A0A2G5PHH9"/>
<keyword evidence="4" id="KW-1185">Reference proteome</keyword>
<dbReference type="InterPro" id="IPR000835">
    <property type="entry name" value="HTH_MarR-typ"/>
</dbReference>
<dbReference type="OrthoDB" id="69852at2"/>
<evidence type="ECO:0000313" key="3">
    <source>
        <dbReference type="EMBL" id="PIB77759.1"/>
    </source>
</evidence>
<evidence type="ECO:0000259" key="2">
    <source>
        <dbReference type="PROSITE" id="PS50995"/>
    </source>
</evidence>
<feature type="region of interest" description="Disordered" evidence="1">
    <location>
        <begin position="127"/>
        <end position="155"/>
    </location>
</feature>
<dbReference type="Gene3D" id="1.10.10.10">
    <property type="entry name" value="Winged helix-like DNA-binding domain superfamily/Winged helix DNA-binding domain"/>
    <property type="match status" value="1"/>
</dbReference>
<dbReference type="Pfam" id="PF01047">
    <property type="entry name" value="MarR"/>
    <property type="match status" value="1"/>
</dbReference>
<dbReference type="PANTHER" id="PTHR39515">
    <property type="entry name" value="CONSERVED PROTEIN"/>
    <property type="match status" value="1"/>
</dbReference>
<dbReference type="EMBL" id="PDCN02000001">
    <property type="protein sequence ID" value="PIB77759.1"/>
    <property type="molecule type" value="Genomic_DNA"/>
</dbReference>
<name>A0A2G5PHH9_9MYCO</name>
<dbReference type="InterPro" id="IPR036388">
    <property type="entry name" value="WH-like_DNA-bd_sf"/>
</dbReference>
<dbReference type="PRINTS" id="PR00598">
    <property type="entry name" value="HTHMARR"/>
</dbReference>
<reference evidence="3 4" key="1">
    <citation type="journal article" date="2017" name="Infect. Genet. Evol.">
        <title>The new phylogeny of the genus Mycobacterium: The old and the news.</title>
        <authorList>
            <person name="Tortoli E."/>
            <person name="Fedrizzi T."/>
            <person name="Meehan C.J."/>
            <person name="Trovato A."/>
            <person name="Grottola A."/>
            <person name="Giacobazzi E."/>
            <person name="Serpini G.F."/>
            <person name="Tagliazucchi S."/>
            <person name="Fabio A."/>
            <person name="Bettua C."/>
            <person name="Bertorelli R."/>
            <person name="Frascaro F."/>
            <person name="De Sanctis V."/>
            <person name="Pecorari M."/>
            <person name="Jousson O."/>
            <person name="Segata N."/>
            <person name="Cirillo D.M."/>
        </authorList>
    </citation>
    <scope>NUCLEOTIDE SEQUENCE [LARGE SCALE GENOMIC DNA]</scope>
    <source>
        <strain evidence="3 4">CIP1034565</strain>
    </source>
</reference>
<dbReference type="SMART" id="SM00347">
    <property type="entry name" value="HTH_MARR"/>
    <property type="match status" value="1"/>
</dbReference>
<dbReference type="STRING" id="85968.GCA_900073015_01620"/>
<proteinExistence type="predicted"/>